<name>A0A3S5CS32_9PLAT</name>
<sequence>MAPRHAVTLNLALQWRHFERVLTQRSRRLECSSNHDVHLTLNPTEGTCEDESAELELQSARR</sequence>
<organism evidence="2 3">
    <name type="scientific">Protopolystoma xenopodis</name>
    <dbReference type="NCBI Taxonomy" id="117903"/>
    <lineage>
        <taxon>Eukaryota</taxon>
        <taxon>Metazoa</taxon>
        <taxon>Spiralia</taxon>
        <taxon>Lophotrochozoa</taxon>
        <taxon>Platyhelminthes</taxon>
        <taxon>Monogenea</taxon>
        <taxon>Polyopisthocotylea</taxon>
        <taxon>Polystomatidea</taxon>
        <taxon>Polystomatidae</taxon>
        <taxon>Protopolystoma</taxon>
    </lineage>
</organism>
<reference evidence="2" key="1">
    <citation type="submission" date="2018-11" db="EMBL/GenBank/DDBJ databases">
        <authorList>
            <consortium name="Pathogen Informatics"/>
        </authorList>
    </citation>
    <scope>NUCLEOTIDE SEQUENCE</scope>
</reference>
<comment type="caution">
    <text evidence="2">The sequence shown here is derived from an EMBL/GenBank/DDBJ whole genome shotgun (WGS) entry which is preliminary data.</text>
</comment>
<accession>A0A3S5CS32</accession>
<dbReference type="EMBL" id="CAAALY010282239">
    <property type="protein sequence ID" value="VEL43513.1"/>
    <property type="molecule type" value="Genomic_DNA"/>
</dbReference>
<dbReference type="AlphaFoldDB" id="A0A3S5CS32"/>
<keyword evidence="3" id="KW-1185">Reference proteome</keyword>
<evidence type="ECO:0000313" key="3">
    <source>
        <dbReference type="Proteomes" id="UP000784294"/>
    </source>
</evidence>
<feature type="region of interest" description="Disordered" evidence="1">
    <location>
        <begin position="39"/>
        <end position="62"/>
    </location>
</feature>
<dbReference type="Proteomes" id="UP000784294">
    <property type="component" value="Unassembled WGS sequence"/>
</dbReference>
<evidence type="ECO:0000313" key="2">
    <source>
        <dbReference type="EMBL" id="VEL43513.1"/>
    </source>
</evidence>
<protein>
    <submittedName>
        <fullName evidence="2">Uncharacterized protein</fullName>
    </submittedName>
</protein>
<gene>
    <name evidence="2" type="ORF">PXEA_LOCUS36953</name>
</gene>
<evidence type="ECO:0000256" key="1">
    <source>
        <dbReference type="SAM" id="MobiDB-lite"/>
    </source>
</evidence>
<proteinExistence type="predicted"/>